<dbReference type="PROSITE" id="PS50850">
    <property type="entry name" value="MFS"/>
    <property type="match status" value="1"/>
</dbReference>
<dbReference type="InterPro" id="IPR036259">
    <property type="entry name" value="MFS_trans_sf"/>
</dbReference>
<dbReference type="InterPro" id="IPR005828">
    <property type="entry name" value="MFS_sugar_transport-like"/>
</dbReference>
<evidence type="ECO:0000256" key="8">
    <source>
        <dbReference type="RuleBase" id="RU003346"/>
    </source>
</evidence>
<dbReference type="NCBIfam" id="TIGR00879">
    <property type="entry name" value="SP"/>
    <property type="match status" value="1"/>
</dbReference>
<feature type="transmembrane region" description="Helical" evidence="9">
    <location>
        <begin position="420"/>
        <end position="439"/>
    </location>
</feature>
<reference evidence="11 12" key="1">
    <citation type="submission" date="2016-05" db="EMBL/GenBank/DDBJ databases">
        <title>A degradative enzymes factory behind the ericoid mycorrhizal symbiosis.</title>
        <authorList>
            <consortium name="DOE Joint Genome Institute"/>
            <person name="Martino E."/>
            <person name="Morin E."/>
            <person name="Grelet G."/>
            <person name="Kuo A."/>
            <person name="Kohler A."/>
            <person name="Daghino S."/>
            <person name="Barry K."/>
            <person name="Choi C."/>
            <person name="Cichocki N."/>
            <person name="Clum A."/>
            <person name="Copeland A."/>
            <person name="Hainaut M."/>
            <person name="Haridas S."/>
            <person name="Labutti K."/>
            <person name="Lindquist E."/>
            <person name="Lipzen A."/>
            <person name="Khouja H.-R."/>
            <person name="Murat C."/>
            <person name="Ohm R."/>
            <person name="Olson A."/>
            <person name="Spatafora J."/>
            <person name="Veneault-Fourrey C."/>
            <person name="Henrissat B."/>
            <person name="Grigoriev I."/>
            <person name="Martin F."/>
            <person name="Perotto S."/>
        </authorList>
    </citation>
    <scope>NUCLEOTIDE SEQUENCE [LARGE SCALE GENOMIC DNA]</scope>
    <source>
        <strain evidence="11 12">UAMH 7357</strain>
    </source>
</reference>
<feature type="transmembrane region" description="Helical" evidence="9">
    <location>
        <begin position="212"/>
        <end position="232"/>
    </location>
</feature>
<keyword evidence="6 9" id="KW-0472">Membrane</keyword>
<evidence type="ECO:0000313" key="12">
    <source>
        <dbReference type="Proteomes" id="UP000235672"/>
    </source>
</evidence>
<keyword evidence="7" id="KW-0462">Maltose metabolism</keyword>
<evidence type="ECO:0000256" key="5">
    <source>
        <dbReference type="ARBA" id="ARBA00022989"/>
    </source>
</evidence>
<comment type="similarity">
    <text evidence="2 8">Belongs to the major facilitator superfamily. Sugar transporter (TC 2.A.1.1) family.</text>
</comment>
<evidence type="ECO:0000256" key="6">
    <source>
        <dbReference type="ARBA" id="ARBA00023136"/>
    </source>
</evidence>
<dbReference type="OrthoDB" id="6612291at2759"/>
<organism evidence="11 12">
    <name type="scientific">Hyaloscypha hepaticicola</name>
    <dbReference type="NCBI Taxonomy" id="2082293"/>
    <lineage>
        <taxon>Eukaryota</taxon>
        <taxon>Fungi</taxon>
        <taxon>Dikarya</taxon>
        <taxon>Ascomycota</taxon>
        <taxon>Pezizomycotina</taxon>
        <taxon>Leotiomycetes</taxon>
        <taxon>Helotiales</taxon>
        <taxon>Hyaloscyphaceae</taxon>
        <taxon>Hyaloscypha</taxon>
    </lineage>
</organism>
<dbReference type="GO" id="GO:0016020">
    <property type="term" value="C:membrane"/>
    <property type="evidence" value="ECO:0007669"/>
    <property type="project" value="UniProtKB-SubCell"/>
</dbReference>
<proteinExistence type="inferred from homology"/>
<dbReference type="PANTHER" id="PTHR48022:SF5">
    <property type="entry name" value="ALPHA-GLUCOSIDES PERMEASE MPH2-RELATED"/>
    <property type="match status" value="1"/>
</dbReference>
<name>A0A2J6PQZ3_9HELO</name>
<dbReference type="SUPFAM" id="SSF103473">
    <property type="entry name" value="MFS general substrate transporter"/>
    <property type="match status" value="1"/>
</dbReference>
<dbReference type="PROSITE" id="PS00217">
    <property type="entry name" value="SUGAR_TRANSPORT_2"/>
    <property type="match status" value="1"/>
</dbReference>
<protein>
    <submittedName>
        <fullName evidence="11">Putative maltose permease</fullName>
    </submittedName>
</protein>
<evidence type="ECO:0000256" key="3">
    <source>
        <dbReference type="ARBA" id="ARBA00022448"/>
    </source>
</evidence>
<evidence type="ECO:0000256" key="7">
    <source>
        <dbReference type="ARBA" id="ARBA00026248"/>
    </source>
</evidence>
<dbReference type="FunFam" id="1.20.1250.20:FF:000078">
    <property type="entry name" value="MFS maltose transporter, putative"/>
    <property type="match status" value="1"/>
</dbReference>
<keyword evidence="12" id="KW-1185">Reference proteome</keyword>
<evidence type="ECO:0000256" key="4">
    <source>
        <dbReference type="ARBA" id="ARBA00022692"/>
    </source>
</evidence>
<gene>
    <name evidence="11" type="ORF">NA56DRAFT_692668</name>
</gene>
<dbReference type="Proteomes" id="UP000235672">
    <property type="component" value="Unassembled WGS sequence"/>
</dbReference>
<evidence type="ECO:0000313" key="11">
    <source>
        <dbReference type="EMBL" id="PMD16346.1"/>
    </source>
</evidence>
<feature type="domain" description="Major facilitator superfamily (MFS) profile" evidence="10">
    <location>
        <begin position="74"/>
        <end position="501"/>
    </location>
</feature>
<comment type="subcellular location">
    <subcellularLocation>
        <location evidence="1">Membrane</location>
        <topology evidence="1">Multi-pass membrane protein</topology>
    </subcellularLocation>
</comment>
<keyword evidence="5 9" id="KW-1133">Transmembrane helix</keyword>
<feature type="transmembrane region" description="Helical" evidence="9">
    <location>
        <begin position="335"/>
        <end position="354"/>
    </location>
</feature>
<evidence type="ECO:0000256" key="1">
    <source>
        <dbReference type="ARBA" id="ARBA00004141"/>
    </source>
</evidence>
<evidence type="ECO:0000256" key="9">
    <source>
        <dbReference type="SAM" id="Phobius"/>
    </source>
</evidence>
<dbReference type="InterPro" id="IPR003663">
    <property type="entry name" value="Sugar/inositol_transpt"/>
</dbReference>
<keyword evidence="4 9" id="KW-0812">Transmembrane</keyword>
<keyword evidence="3 8" id="KW-0813">Transport</keyword>
<feature type="transmembrane region" description="Helical" evidence="9">
    <location>
        <begin position="393"/>
        <end position="414"/>
    </location>
</feature>
<dbReference type="Gene3D" id="1.20.1250.20">
    <property type="entry name" value="MFS general substrate transporter like domains"/>
    <property type="match status" value="1"/>
</dbReference>
<dbReference type="EMBL" id="KZ613506">
    <property type="protein sequence ID" value="PMD16346.1"/>
    <property type="molecule type" value="Genomic_DNA"/>
</dbReference>
<dbReference type="AlphaFoldDB" id="A0A2J6PQZ3"/>
<dbReference type="PANTHER" id="PTHR48022">
    <property type="entry name" value="PLASTIDIC GLUCOSE TRANSPORTER 4"/>
    <property type="match status" value="1"/>
</dbReference>
<sequence length="550" mass="60593">MASAIHNEDENGMAIAASHLHGDTVGISDEVLLKMSKNIDNFGEVTENAQAATDFERQMTVGQALRLYPKAVAFSVVLSLAIIMEGYDTALLGSFYGYPVFQERFGVRLGDGSYQVTAPWQSGLQNGAQVGEILGLMIAGILAERFGYKKTMLGALFMITGAIFLLFFAQNIAMLMAGEILCGIPWGAFQTLTTTYAAEVSPVILRPYLTTWVNGCWVAGQLIAIGVLRGLLGRTDQWAWRIPYAIQWVWPVPIIIGVFLAPESPWWLVRKGRVEEAKKALRGLTSSTDSAYSVDDTVGMMVHTNEHEKYVSEGVTYWDCFTGVDLRRTEIISCVWMIQVFCGIWYGGNVVYFLEQAGFNPTKSFDFGVGENALGFCGTLVSWSVMRYVGRRTLYLCGLAIMFTILVTVGFMGIPNDGPAVLGWISGGLLMLFVFTYDITVGPSVVIARNCYNIASIVANFLNPPILNPTAWNLKGKGGFVWCGFCFLSFVWSYFRLPEPKGLSAGEIDVLFERGVSARNFSKIKADPFRSTNLRVAVDGEETQNMTEKS</sequence>
<evidence type="ECO:0000256" key="2">
    <source>
        <dbReference type="ARBA" id="ARBA00010992"/>
    </source>
</evidence>
<feature type="transmembrane region" description="Helical" evidence="9">
    <location>
        <begin position="155"/>
        <end position="177"/>
    </location>
</feature>
<feature type="transmembrane region" description="Helical" evidence="9">
    <location>
        <begin position="479"/>
        <end position="495"/>
    </location>
</feature>
<dbReference type="InterPro" id="IPR020846">
    <property type="entry name" value="MFS_dom"/>
</dbReference>
<dbReference type="GO" id="GO:0005351">
    <property type="term" value="F:carbohydrate:proton symporter activity"/>
    <property type="evidence" value="ECO:0007669"/>
    <property type="project" value="TreeGrafter"/>
</dbReference>
<dbReference type="Pfam" id="PF00083">
    <property type="entry name" value="Sugar_tr"/>
    <property type="match status" value="1"/>
</dbReference>
<feature type="transmembrane region" description="Helical" evidence="9">
    <location>
        <begin position="244"/>
        <end position="261"/>
    </location>
</feature>
<accession>A0A2J6PQZ3</accession>
<dbReference type="InterPro" id="IPR050360">
    <property type="entry name" value="MFS_Sugar_Transporters"/>
</dbReference>
<evidence type="ECO:0000259" key="10">
    <source>
        <dbReference type="PROSITE" id="PS50850"/>
    </source>
</evidence>
<dbReference type="GO" id="GO:0000023">
    <property type="term" value="P:maltose metabolic process"/>
    <property type="evidence" value="ECO:0007669"/>
    <property type="project" value="UniProtKB-KW"/>
</dbReference>
<dbReference type="InterPro" id="IPR005829">
    <property type="entry name" value="Sugar_transporter_CS"/>
</dbReference>